<dbReference type="GO" id="GO:0008234">
    <property type="term" value="F:cysteine-type peptidase activity"/>
    <property type="evidence" value="ECO:0007669"/>
    <property type="project" value="InterPro"/>
</dbReference>
<feature type="domain" description="Peptidase C1A papain C-terminal" evidence="4">
    <location>
        <begin position="180"/>
        <end position="403"/>
    </location>
</feature>
<reference evidence="5 6" key="1">
    <citation type="journal article" date="2008" name="Infect. Immun.">
        <title>Genome of Mycoplasma arthritidis.</title>
        <authorList>
            <person name="Dybvig K."/>
            <person name="Zuhua C."/>
            <person name="Lao P."/>
            <person name="Jordan D.S."/>
            <person name="French C.T."/>
            <person name="Tu A.H."/>
            <person name="Loraine A.E."/>
        </authorList>
    </citation>
    <scope>NUCLEOTIDE SEQUENCE [LARGE SCALE GENOMIC DNA]</scope>
    <source>
        <strain evidence="5 6">158L3-1</strain>
    </source>
</reference>
<organism evidence="5 6">
    <name type="scientific">Metamycoplasma arthritidis (strain 158L3-1)</name>
    <name type="common">Mycoplasma arthritidis</name>
    <dbReference type="NCBI Taxonomy" id="243272"/>
    <lineage>
        <taxon>Bacteria</taxon>
        <taxon>Bacillati</taxon>
        <taxon>Mycoplasmatota</taxon>
        <taxon>Mycoplasmoidales</taxon>
        <taxon>Metamycoplasmataceae</taxon>
        <taxon>Metamycoplasma</taxon>
    </lineage>
</organism>
<feature type="compositionally biased region" description="Polar residues" evidence="2">
    <location>
        <begin position="129"/>
        <end position="146"/>
    </location>
</feature>
<protein>
    <submittedName>
        <fullName evidence="5">Hypothetical lipoprotein, cysteine protease</fullName>
    </submittedName>
</protein>
<evidence type="ECO:0000259" key="4">
    <source>
        <dbReference type="Pfam" id="PF00112"/>
    </source>
</evidence>
<keyword evidence="5" id="KW-0378">Hydrolase</keyword>
<dbReference type="KEGG" id="mat:MARTH_orf582"/>
<dbReference type="GO" id="GO:0006508">
    <property type="term" value="P:proteolysis"/>
    <property type="evidence" value="ECO:0007669"/>
    <property type="project" value="UniProtKB-KW"/>
</dbReference>
<keyword evidence="1" id="KW-0175">Coiled coil</keyword>
<proteinExistence type="predicted"/>
<dbReference type="eggNOG" id="COG4870">
    <property type="taxonomic scope" value="Bacteria"/>
</dbReference>
<keyword evidence="6" id="KW-1185">Reference proteome</keyword>
<dbReference type="AlphaFoldDB" id="B3PMX9"/>
<dbReference type="RefSeq" id="WP_012498338.1">
    <property type="nucleotide sequence ID" value="NC_011025.1"/>
</dbReference>
<keyword evidence="5" id="KW-0645">Protease</keyword>
<keyword evidence="5" id="KW-0449">Lipoprotein</keyword>
<feature type="compositionally biased region" description="Basic and acidic residues" evidence="2">
    <location>
        <begin position="118"/>
        <end position="128"/>
    </location>
</feature>
<evidence type="ECO:0000256" key="1">
    <source>
        <dbReference type="SAM" id="Coils"/>
    </source>
</evidence>
<dbReference type="EMBL" id="CP001047">
    <property type="protein sequence ID" value="ACF07381.1"/>
    <property type="molecule type" value="Genomic_DNA"/>
</dbReference>
<evidence type="ECO:0000313" key="6">
    <source>
        <dbReference type="Proteomes" id="UP000008812"/>
    </source>
</evidence>
<dbReference type="CDD" id="cd02619">
    <property type="entry name" value="Peptidase_C1"/>
    <property type="match status" value="1"/>
</dbReference>
<dbReference type="Gene3D" id="3.90.70.10">
    <property type="entry name" value="Cysteine proteinases"/>
    <property type="match status" value="1"/>
</dbReference>
<feature type="region of interest" description="Disordered" evidence="2">
    <location>
        <begin position="98"/>
        <end position="149"/>
    </location>
</feature>
<name>B3PMX9_META1</name>
<dbReference type="InterPro" id="IPR000668">
    <property type="entry name" value="Peptidase_C1A_C"/>
</dbReference>
<accession>B3PMX9</accession>
<evidence type="ECO:0000256" key="2">
    <source>
        <dbReference type="SAM" id="MobiDB-lite"/>
    </source>
</evidence>
<dbReference type="STRING" id="243272.MARTH_orf582"/>
<dbReference type="SUPFAM" id="SSF54001">
    <property type="entry name" value="Cysteine proteinases"/>
    <property type="match status" value="1"/>
</dbReference>
<feature type="coiled-coil region" evidence="1">
    <location>
        <begin position="27"/>
        <end position="54"/>
    </location>
</feature>
<keyword evidence="3" id="KW-0732">Signal</keyword>
<sequence length="789" mass="92240">MKKKTKILFISTLSLAFTTASFLMSCKTEISNAKKNLIAKINELEALKSRHESVSSLIEEKLKYANNILNNFEARDSDFLTLINDLDDFMKKIVNGQNKQNEKQDFIPNQKESNQTPDDSKVKKDDNKLNQPEDQNLEKQIQSNPNDVKFEKHEDHIERNTNLEKADISAPYYSIKDEYLMSYNNQANFNLCWAFSSTKALETTLMKHQNELYKISEAGLDMQRYQYSEKVGAGGRFIETTWALLGRAYNSDGSRKKLESVNGFLLENDFPTHALYHINENRKVYYEKFLKSRYITNSHYLVKQKRYIANEIEQIKKHLKTQGSLYVGVGDFGWLQHNTHTQKINEQKQTKIEKKISDITKMSLGVPVKYDHAVAIIGWDDNYTVTGTNKKGAWIIMNSWNNDIWYLSYDFYKHMNTDYAIHGFVYRKPKVLISHSDQKITITDAGAADSANNFQYHTKESKTTNVFEYKKGVDIKYSVNKEIANNFLKMNIKIYNQGKDITEQFEINGDGNQTTYQVKSKSKDIAHGSYRVVLEYEYIDKETQKTVSFTENRQLFVWTGAGRVLQSTSYDIYSNSKKNYPLTKRFYSFAHTDEEFTVYNIAGYRSWINYSYGPETKAHYFKIEGENGTSEINANGFTKYLKELSENEGEKLYTLKVYDQANNVLEENKLRMFMLKDGYGTNLFSLLTITNGNNTKYKNQYINRPFNSESNSKFFKYELETLDDPKFIKYVYYDKNGNKKDLPKDTKTNKYYIDYKLVAENKHEAKNDYQTDNNIDYYQYSLLIIPEFK</sequence>
<dbReference type="Proteomes" id="UP000008812">
    <property type="component" value="Chromosome"/>
</dbReference>
<dbReference type="PROSITE" id="PS51257">
    <property type="entry name" value="PROKAR_LIPOPROTEIN"/>
    <property type="match status" value="1"/>
</dbReference>
<dbReference type="Pfam" id="PF00112">
    <property type="entry name" value="Peptidase_C1"/>
    <property type="match status" value="1"/>
</dbReference>
<dbReference type="HOGENOM" id="CLU_355566_0_0_14"/>
<dbReference type="InterPro" id="IPR038765">
    <property type="entry name" value="Papain-like_cys_pep_sf"/>
</dbReference>
<evidence type="ECO:0000313" key="5">
    <source>
        <dbReference type="EMBL" id="ACF07381.1"/>
    </source>
</evidence>
<feature type="chain" id="PRO_5002796843" evidence="3">
    <location>
        <begin position="24"/>
        <end position="789"/>
    </location>
</feature>
<evidence type="ECO:0000256" key="3">
    <source>
        <dbReference type="SAM" id="SignalP"/>
    </source>
</evidence>
<gene>
    <name evidence="5" type="ordered locus">MARTH_orf582</name>
</gene>
<feature type="signal peptide" evidence="3">
    <location>
        <begin position="1"/>
        <end position="23"/>
    </location>
</feature>